<keyword evidence="3" id="KW-0328">Glycosyltransferase</keyword>
<dbReference type="CDD" id="cd02522">
    <property type="entry name" value="GT_2_like_a"/>
    <property type="match status" value="1"/>
</dbReference>
<comment type="caution">
    <text evidence="7">The sequence shown here is derived from an EMBL/GenBank/DDBJ whole genome shotgun (WGS) entry which is preliminary data.</text>
</comment>
<keyword evidence="2" id="KW-1003">Cell membrane</keyword>
<dbReference type="EMBL" id="SJDL01000010">
    <property type="protein sequence ID" value="TBW56659.1"/>
    <property type="molecule type" value="Genomic_DNA"/>
</dbReference>
<dbReference type="InterPro" id="IPR026461">
    <property type="entry name" value="Trfase_2_rSAM/seldom_assoc"/>
</dbReference>
<protein>
    <submittedName>
        <fullName evidence="7">Glycosyltransferase</fullName>
    </submittedName>
</protein>
<evidence type="ECO:0000313" key="7">
    <source>
        <dbReference type="EMBL" id="TBW56659.1"/>
    </source>
</evidence>
<feature type="domain" description="Glycosyltransferase 2-like" evidence="6">
    <location>
        <begin position="9"/>
        <end position="147"/>
    </location>
</feature>
<keyword evidence="5" id="KW-0472">Membrane</keyword>
<evidence type="ECO:0000259" key="6">
    <source>
        <dbReference type="Pfam" id="PF00535"/>
    </source>
</evidence>
<evidence type="ECO:0000256" key="5">
    <source>
        <dbReference type="ARBA" id="ARBA00023136"/>
    </source>
</evidence>
<dbReference type="Pfam" id="PF00535">
    <property type="entry name" value="Glycos_transf_2"/>
    <property type="match status" value="1"/>
</dbReference>
<organism evidence="7 8">
    <name type="scientific">Marinobacter halodurans</name>
    <dbReference type="NCBI Taxonomy" id="2528979"/>
    <lineage>
        <taxon>Bacteria</taxon>
        <taxon>Pseudomonadati</taxon>
        <taxon>Pseudomonadota</taxon>
        <taxon>Gammaproteobacteria</taxon>
        <taxon>Pseudomonadales</taxon>
        <taxon>Marinobacteraceae</taxon>
        <taxon>Marinobacter</taxon>
    </lineage>
</organism>
<keyword evidence="4" id="KW-0808">Transferase</keyword>
<sequence length="236" mass="26683">MGTVPLHVSFVLPVLNEAEGIVVALNDLQGWRDQGHEVIVVDGGSSDATRDLAEPLCDQLVSSPRGRANQMNAGAALAGGEVLVFLHADSRLPLDALHQLQQFVDSPEAWGRFDVRLSGERLVFRVIGWFMNQRSRVTGIATGDQAMFVRRVIFQEVGGFESLPLMEDIALSRRLLALSRPYCVRSRVTTDSRRWEQKGVFRTMLLMWQLRWRYWRGEDPLKLAEVYYPDANTRAD</sequence>
<reference evidence="7 8" key="1">
    <citation type="submission" date="2019-02" db="EMBL/GenBank/DDBJ databases">
        <title>Marinobacter halodurans sp. nov., a marine bacterium isolated from sea tidal flat.</title>
        <authorList>
            <person name="Yoo Y."/>
            <person name="Lee D.W."/>
            <person name="Kim B.S."/>
            <person name="Kim J.-J."/>
        </authorList>
    </citation>
    <scope>NUCLEOTIDE SEQUENCE [LARGE SCALE GENOMIC DNA]</scope>
    <source>
        <strain evidence="7 8">YJ-S3-2</strain>
    </source>
</reference>
<accession>A0ABY1ZLF6</accession>
<evidence type="ECO:0000256" key="1">
    <source>
        <dbReference type="ARBA" id="ARBA00004236"/>
    </source>
</evidence>
<dbReference type="SUPFAM" id="SSF53448">
    <property type="entry name" value="Nucleotide-diphospho-sugar transferases"/>
    <property type="match status" value="1"/>
</dbReference>
<dbReference type="NCBIfam" id="TIGR04283">
    <property type="entry name" value="glyco_like_mftF"/>
    <property type="match status" value="1"/>
</dbReference>
<evidence type="ECO:0000256" key="2">
    <source>
        <dbReference type="ARBA" id="ARBA00022475"/>
    </source>
</evidence>
<evidence type="ECO:0000256" key="3">
    <source>
        <dbReference type="ARBA" id="ARBA00022676"/>
    </source>
</evidence>
<dbReference type="PANTHER" id="PTHR43646:SF2">
    <property type="entry name" value="GLYCOSYLTRANSFERASE 2-LIKE DOMAIN-CONTAINING PROTEIN"/>
    <property type="match status" value="1"/>
</dbReference>
<dbReference type="InterPro" id="IPR029044">
    <property type="entry name" value="Nucleotide-diphossugar_trans"/>
</dbReference>
<dbReference type="InterPro" id="IPR001173">
    <property type="entry name" value="Glyco_trans_2-like"/>
</dbReference>
<dbReference type="Proteomes" id="UP000313645">
    <property type="component" value="Unassembled WGS sequence"/>
</dbReference>
<proteinExistence type="predicted"/>
<dbReference type="Gene3D" id="3.90.550.10">
    <property type="entry name" value="Spore Coat Polysaccharide Biosynthesis Protein SpsA, Chain A"/>
    <property type="match status" value="1"/>
</dbReference>
<gene>
    <name evidence="7" type="ORF">EZI54_08380</name>
</gene>
<keyword evidence="8" id="KW-1185">Reference proteome</keyword>
<dbReference type="PANTHER" id="PTHR43646">
    <property type="entry name" value="GLYCOSYLTRANSFERASE"/>
    <property type="match status" value="1"/>
</dbReference>
<dbReference type="RefSeq" id="WP_131480940.1">
    <property type="nucleotide sequence ID" value="NZ_SJDL01000010.1"/>
</dbReference>
<comment type="subcellular location">
    <subcellularLocation>
        <location evidence="1">Cell membrane</location>
    </subcellularLocation>
</comment>
<evidence type="ECO:0000256" key="4">
    <source>
        <dbReference type="ARBA" id="ARBA00022679"/>
    </source>
</evidence>
<evidence type="ECO:0000313" key="8">
    <source>
        <dbReference type="Proteomes" id="UP000313645"/>
    </source>
</evidence>
<name>A0ABY1ZLF6_9GAMM</name>